<evidence type="ECO:0000313" key="1">
    <source>
        <dbReference type="EMBL" id="MCZ0833413.1"/>
    </source>
</evidence>
<accession>A0ABT4I2X9</accession>
<reference evidence="1" key="1">
    <citation type="submission" date="2022-09" db="EMBL/GenBank/DDBJ databases">
        <title>Genome analysis and characterization of larvicidal activity of Brevibacillus strains.</title>
        <authorList>
            <person name="Patrusheva E.V."/>
            <person name="Izotova A.O."/>
            <person name="Toshchakov S.V."/>
            <person name="Sineoky S.P."/>
        </authorList>
    </citation>
    <scope>NUCLEOTIDE SEQUENCE</scope>
    <source>
        <strain evidence="1">VKPM_B-13244</strain>
    </source>
</reference>
<organism evidence="1 2">
    <name type="scientific">Brevibacillus halotolerans</name>
    <dbReference type="NCBI Taxonomy" id="1507437"/>
    <lineage>
        <taxon>Bacteria</taxon>
        <taxon>Bacillati</taxon>
        <taxon>Bacillota</taxon>
        <taxon>Bacilli</taxon>
        <taxon>Bacillales</taxon>
        <taxon>Paenibacillaceae</taxon>
        <taxon>Brevibacillus</taxon>
    </lineage>
</organism>
<keyword evidence="2" id="KW-1185">Reference proteome</keyword>
<dbReference type="EMBL" id="JAPTNG010000023">
    <property type="protein sequence ID" value="MCZ0833413.1"/>
    <property type="molecule type" value="Genomic_DNA"/>
</dbReference>
<sequence length="252" mass="29186">MQIHITLDSSFITGTNDQGRAIKIPSYVLPKTMLSRTREDYVVMTWPDGNPDRAQTFLVGQAAIFGGDADKRSESWFEIDEVKVLVGTVCSLLAIDNEPITILFHLPNFLQHKKSELNSIFTNFKANYNVKGKLCIVHITNIFFQEEPDLQEEIPNLRQEFYEINGPLTVKTDLPTVSNEENFRTTNKNTESKRYIFRQSIRLSHLTPEAERELKNQKNKSKYIETAVNFYASHQRKLEELQSIIQTMNIRR</sequence>
<protein>
    <submittedName>
        <fullName evidence="1">Uncharacterized protein</fullName>
    </submittedName>
</protein>
<dbReference type="RefSeq" id="WP_258418359.1">
    <property type="nucleotide sequence ID" value="NZ_JAPTNG010000023.1"/>
</dbReference>
<gene>
    <name evidence="1" type="ORF">O0535_22150</name>
</gene>
<dbReference type="Proteomes" id="UP001067708">
    <property type="component" value="Unassembled WGS sequence"/>
</dbReference>
<evidence type="ECO:0000313" key="2">
    <source>
        <dbReference type="Proteomes" id="UP001067708"/>
    </source>
</evidence>
<proteinExistence type="predicted"/>
<comment type="caution">
    <text evidence="1">The sequence shown here is derived from an EMBL/GenBank/DDBJ whole genome shotgun (WGS) entry which is preliminary data.</text>
</comment>
<name>A0ABT4I2X9_9BACL</name>